<dbReference type="Proteomes" id="UP000266841">
    <property type="component" value="Unassembled WGS sequence"/>
</dbReference>
<dbReference type="AlphaFoldDB" id="K0RJF8"/>
<feature type="region of interest" description="Disordered" evidence="1">
    <location>
        <begin position="62"/>
        <end position="126"/>
    </location>
</feature>
<reference evidence="2 3" key="1">
    <citation type="journal article" date="2012" name="Genome Biol.">
        <title>Genome and low-iron response of an oceanic diatom adapted to chronic iron limitation.</title>
        <authorList>
            <person name="Lommer M."/>
            <person name="Specht M."/>
            <person name="Roy A.S."/>
            <person name="Kraemer L."/>
            <person name="Andreson R."/>
            <person name="Gutowska M.A."/>
            <person name="Wolf J."/>
            <person name="Bergner S.V."/>
            <person name="Schilhabel M.B."/>
            <person name="Klostermeier U.C."/>
            <person name="Beiko R.G."/>
            <person name="Rosenstiel P."/>
            <person name="Hippler M."/>
            <person name="Laroche J."/>
        </authorList>
    </citation>
    <scope>NUCLEOTIDE SEQUENCE [LARGE SCALE GENOMIC DNA]</scope>
    <source>
        <strain evidence="2 3">CCMP1005</strain>
    </source>
</reference>
<feature type="compositionally biased region" description="Polar residues" evidence="1">
    <location>
        <begin position="62"/>
        <end position="73"/>
    </location>
</feature>
<accession>K0RJF8</accession>
<name>K0RJF8_THAOC</name>
<gene>
    <name evidence="2" type="ORF">THAOC_28302</name>
</gene>
<evidence type="ECO:0000313" key="2">
    <source>
        <dbReference type="EMBL" id="EJK52419.1"/>
    </source>
</evidence>
<sequence length="141" mass="15783">MSSGRSAPESTMANIRIELESMSTTRIRKRRASTRSTAKFLAFVAATALLFPSEAFVNNPSQRCRTHQQSSRETVLRRLLEDNTQDTSNKAAKGSEVTSTNGAKRVSRKKKAKKTSKIRKTPIQISTKSLTPYPKEILQLR</sequence>
<comment type="caution">
    <text evidence="2">The sequence shown here is derived from an EMBL/GenBank/DDBJ whole genome shotgun (WGS) entry which is preliminary data.</text>
</comment>
<protein>
    <submittedName>
        <fullName evidence="2">Uncharacterized protein</fullName>
    </submittedName>
</protein>
<feature type="compositionally biased region" description="Polar residues" evidence="1">
    <location>
        <begin position="85"/>
        <end position="102"/>
    </location>
</feature>
<evidence type="ECO:0000313" key="3">
    <source>
        <dbReference type="Proteomes" id="UP000266841"/>
    </source>
</evidence>
<feature type="non-terminal residue" evidence="2">
    <location>
        <position position="141"/>
    </location>
</feature>
<evidence type="ECO:0000256" key="1">
    <source>
        <dbReference type="SAM" id="MobiDB-lite"/>
    </source>
</evidence>
<proteinExistence type="predicted"/>
<keyword evidence="3" id="KW-1185">Reference proteome</keyword>
<feature type="compositionally biased region" description="Basic residues" evidence="1">
    <location>
        <begin position="105"/>
        <end position="120"/>
    </location>
</feature>
<dbReference type="EMBL" id="AGNL01039884">
    <property type="protein sequence ID" value="EJK52419.1"/>
    <property type="molecule type" value="Genomic_DNA"/>
</dbReference>
<organism evidence="2 3">
    <name type="scientific">Thalassiosira oceanica</name>
    <name type="common">Marine diatom</name>
    <dbReference type="NCBI Taxonomy" id="159749"/>
    <lineage>
        <taxon>Eukaryota</taxon>
        <taxon>Sar</taxon>
        <taxon>Stramenopiles</taxon>
        <taxon>Ochrophyta</taxon>
        <taxon>Bacillariophyta</taxon>
        <taxon>Coscinodiscophyceae</taxon>
        <taxon>Thalassiosirophycidae</taxon>
        <taxon>Thalassiosirales</taxon>
        <taxon>Thalassiosiraceae</taxon>
        <taxon>Thalassiosira</taxon>
    </lineage>
</organism>